<feature type="region of interest" description="Disordered" evidence="1">
    <location>
        <begin position="70"/>
        <end position="95"/>
    </location>
</feature>
<gene>
    <name evidence="2" type="ORF">AVEN_58427_1</name>
</gene>
<organism evidence="2 3">
    <name type="scientific">Araneus ventricosus</name>
    <name type="common">Orbweaver spider</name>
    <name type="synonym">Epeira ventricosa</name>
    <dbReference type="NCBI Taxonomy" id="182803"/>
    <lineage>
        <taxon>Eukaryota</taxon>
        <taxon>Metazoa</taxon>
        <taxon>Ecdysozoa</taxon>
        <taxon>Arthropoda</taxon>
        <taxon>Chelicerata</taxon>
        <taxon>Arachnida</taxon>
        <taxon>Araneae</taxon>
        <taxon>Araneomorphae</taxon>
        <taxon>Entelegynae</taxon>
        <taxon>Araneoidea</taxon>
        <taxon>Araneidae</taxon>
        <taxon>Araneus</taxon>
    </lineage>
</organism>
<evidence type="ECO:0000256" key="1">
    <source>
        <dbReference type="SAM" id="MobiDB-lite"/>
    </source>
</evidence>
<name>A0A4Y2MZV5_ARAVE</name>
<dbReference type="AlphaFoldDB" id="A0A4Y2MZV5"/>
<evidence type="ECO:0000313" key="2">
    <source>
        <dbReference type="EMBL" id="GBN32678.1"/>
    </source>
</evidence>
<feature type="compositionally biased region" description="Polar residues" evidence="1">
    <location>
        <begin position="86"/>
        <end position="95"/>
    </location>
</feature>
<reference evidence="2 3" key="1">
    <citation type="journal article" date="2019" name="Sci. Rep.">
        <title>Orb-weaving spider Araneus ventricosus genome elucidates the spidroin gene catalogue.</title>
        <authorList>
            <person name="Kono N."/>
            <person name="Nakamura H."/>
            <person name="Ohtoshi R."/>
            <person name="Moran D.A.P."/>
            <person name="Shinohara A."/>
            <person name="Yoshida Y."/>
            <person name="Fujiwara M."/>
            <person name="Mori M."/>
            <person name="Tomita M."/>
            <person name="Arakawa K."/>
        </authorList>
    </citation>
    <scope>NUCLEOTIDE SEQUENCE [LARGE SCALE GENOMIC DNA]</scope>
</reference>
<protein>
    <submittedName>
        <fullName evidence="2">Uncharacterized protein</fullName>
    </submittedName>
</protein>
<dbReference type="Proteomes" id="UP000499080">
    <property type="component" value="Unassembled WGS sequence"/>
</dbReference>
<sequence length="95" mass="10968">MHNSKGGHLHLDVRFDLQRIQTYHSSSMEACFKPGTLWPDAEALPQHYRGPFKLATRSLFWEDTCNFEPRSDDGDDTWDRAPPIQHSASQQREAV</sequence>
<accession>A0A4Y2MZV5</accession>
<comment type="caution">
    <text evidence="2">The sequence shown here is derived from an EMBL/GenBank/DDBJ whole genome shotgun (WGS) entry which is preliminary data.</text>
</comment>
<keyword evidence="3" id="KW-1185">Reference proteome</keyword>
<dbReference type="EMBL" id="BGPR01008273">
    <property type="protein sequence ID" value="GBN32678.1"/>
    <property type="molecule type" value="Genomic_DNA"/>
</dbReference>
<proteinExistence type="predicted"/>
<evidence type="ECO:0000313" key="3">
    <source>
        <dbReference type="Proteomes" id="UP000499080"/>
    </source>
</evidence>